<sequence length="42" mass="4707">NQHGGVSALCFSKPRAINLNVARWTILPEHVTCKKCKRMLGK</sequence>
<gene>
    <name evidence="1" type="ORF">LCGC14_2180880</name>
</gene>
<protein>
    <submittedName>
        <fullName evidence="1">Uncharacterized protein</fullName>
    </submittedName>
</protein>
<proteinExistence type="predicted"/>
<organism evidence="1">
    <name type="scientific">marine sediment metagenome</name>
    <dbReference type="NCBI Taxonomy" id="412755"/>
    <lineage>
        <taxon>unclassified sequences</taxon>
        <taxon>metagenomes</taxon>
        <taxon>ecological metagenomes</taxon>
    </lineage>
</organism>
<accession>A0A0F9E9I3</accession>
<evidence type="ECO:0000313" key="1">
    <source>
        <dbReference type="EMBL" id="KKL62866.1"/>
    </source>
</evidence>
<comment type="caution">
    <text evidence="1">The sequence shown here is derived from an EMBL/GenBank/DDBJ whole genome shotgun (WGS) entry which is preliminary data.</text>
</comment>
<name>A0A0F9E9I3_9ZZZZ</name>
<dbReference type="EMBL" id="LAZR01028357">
    <property type="protein sequence ID" value="KKL62866.1"/>
    <property type="molecule type" value="Genomic_DNA"/>
</dbReference>
<feature type="non-terminal residue" evidence="1">
    <location>
        <position position="1"/>
    </location>
</feature>
<dbReference type="AlphaFoldDB" id="A0A0F9E9I3"/>
<reference evidence="1" key="1">
    <citation type="journal article" date="2015" name="Nature">
        <title>Complex archaea that bridge the gap between prokaryotes and eukaryotes.</title>
        <authorList>
            <person name="Spang A."/>
            <person name="Saw J.H."/>
            <person name="Jorgensen S.L."/>
            <person name="Zaremba-Niedzwiedzka K."/>
            <person name="Martijn J."/>
            <person name="Lind A.E."/>
            <person name="van Eijk R."/>
            <person name="Schleper C."/>
            <person name="Guy L."/>
            <person name="Ettema T.J."/>
        </authorList>
    </citation>
    <scope>NUCLEOTIDE SEQUENCE</scope>
</reference>